<keyword evidence="1" id="KW-0596">Phosphopantetheine</keyword>
<feature type="domain" description="AMP-dependent synthetase/ligase" evidence="3">
    <location>
        <begin position="49"/>
        <end position="88"/>
    </location>
</feature>
<sequence>MLTKHLNKAMEDSNSGFNQITEEEKELILNSFNDTKFSYPKEKTTHQLFEEQVERTPENVAVVFEDKKLTYRELNEKSNQLAKLLKENDV</sequence>
<dbReference type="PANTHER" id="PTHR44845:SF7">
    <property type="entry name" value="PLIPASTATIN SYNTHASE SUBUNIT D"/>
    <property type="match status" value="1"/>
</dbReference>
<dbReference type="InterPro" id="IPR042099">
    <property type="entry name" value="ANL_N_sf"/>
</dbReference>
<organism evidence="4 5">
    <name type="scientific">Bacillus cereus BAG5X1-1</name>
    <dbReference type="NCBI Taxonomy" id="1053189"/>
    <lineage>
        <taxon>Bacteria</taxon>
        <taxon>Bacillati</taxon>
        <taxon>Bacillota</taxon>
        <taxon>Bacilli</taxon>
        <taxon>Bacillales</taxon>
        <taxon>Bacillaceae</taxon>
        <taxon>Bacillus</taxon>
        <taxon>Bacillus cereus group</taxon>
    </lineage>
</organism>
<gene>
    <name evidence="4" type="ORF">IEE_05206</name>
</gene>
<evidence type="ECO:0000313" key="5">
    <source>
        <dbReference type="Proteomes" id="UP000006600"/>
    </source>
</evidence>
<dbReference type="SUPFAM" id="SSF56801">
    <property type="entry name" value="Acetyl-CoA synthetase-like"/>
    <property type="match status" value="1"/>
</dbReference>
<evidence type="ECO:0000256" key="2">
    <source>
        <dbReference type="ARBA" id="ARBA00022553"/>
    </source>
</evidence>
<evidence type="ECO:0000313" key="4">
    <source>
        <dbReference type="EMBL" id="EJQ37420.1"/>
    </source>
</evidence>
<dbReference type="Gene3D" id="3.40.50.12780">
    <property type="entry name" value="N-terminal domain of ligase-like"/>
    <property type="match status" value="1"/>
</dbReference>
<comment type="caution">
    <text evidence="4">The sequence shown here is derived from an EMBL/GenBank/DDBJ whole genome shotgun (WGS) entry which is preliminary data.</text>
</comment>
<evidence type="ECO:0000259" key="3">
    <source>
        <dbReference type="Pfam" id="PF00501"/>
    </source>
</evidence>
<dbReference type="Proteomes" id="UP000006600">
    <property type="component" value="Unassembled WGS sequence"/>
</dbReference>
<proteinExistence type="predicted"/>
<reference evidence="4 5" key="1">
    <citation type="submission" date="2012-04" db="EMBL/GenBank/DDBJ databases">
        <title>The Genome Sequence of Bacillus cereus BAG5X1-1.</title>
        <authorList>
            <consortium name="The Broad Institute Genome Sequencing Platform"/>
            <consortium name="The Broad Institute Genome Sequencing Center for Infectious Disease"/>
            <person name="Feldgarden M."/>
            <person name="Van der Auwera G.A."/>
            <person name="Mahillon J."/>
            <person name="Duprez V."/>
            <person name="Timmery S."/>
            <person name="Mattelet C."/>
            <person name="Dierick K."/>
            <person name="Sun M."/>
            <person name="Yu Z."/>
            <person name="Zhu L."/>
            <person name="Hu X."/>
            <person name="Shank E.B."/>
            <person name="Swiecicka I."/>
            <person name="Hansen B.M."/>
            <person name="Andrup L."/>
            <person name="Young S.K."/>
            <person name="Zeng Q."/>
            <person name="Gargeya S."/>
            <person name="Fitzgerald M."/>
            <person name="Haas B."/>
            <person name="Abouelleil A."/>
            <person name="Alvarado L."/>
            <person name="Arachchi H.M."/>
            <person name="Berlin A."/>
            <person name="Chapman S.B."/>
            <person name="Goldberg J."/>
            <person name="Griggs A."/>
            <person name="Gujja S."/>
            <person name="Hansen M."/>
            <person name="Howarth C."/>
            <person name="Imamovic A."/>
            <person name="Larimer J."/>
            <person name="McCowen C."/>
            <person name="Montmayeur A."/>
            <person name="Murphy C."/>
            <person name="Neiman D."/>
            <person name="Pearson M."/>
            <person name="Priest M."/>
            <person name="Roberts A."/>
            <person name="Saif S."/>
            <person name="Shea T."/>
            <person name="Sisk P."/>
            <person name="Sykes S."/>
            <person name="Wortman J."/>
            <person name="Nusbaum C."/>
            <person name="Birren B."/>
        </authorList>
    </citation>
    <scope>NUCLEOTIDE SEQUENCE [LARGE SCALE GENOMIC DNA]</scope>
    <source>
        <strain evidence="4 5">BAG5X1-1</strain>
    </source>
</reference>
<name>J8AD52_BACCE</name>
<evidence type="ECO:0000256" key="1">
    <source>
        <dbReference type="ARBA" id="ARBA00022450"/>
    </source>
</evidence>
<dbReference type="EMBL" id="AHDJ01000065">
    <property type="protein sequence ID" value="EJQ37420.1"/>
    <property type="molecule type" value="Genomic_DNA"/>
</dbReference>
<dbReference type="AlphaFoldDB" id="J8AD52"/>
<dbReference type="Pfam" id="PF00501">
    <property type="entry name" value="AMP-binding"/>
    <property type="match status" value="1"/>
</dbReference>
<accession>J8AD52</accession>
<dbReference type="InterPro" id="IPR000873">
    <property type="entry name" value="AMP-dep_synth/lig_dom"/>
</dbReference>
<feature type="non-terminal residue" evidence="4">
    <location>
        <position position="90"/>
    </location>
</feature>
<dbReference type="PANTHER" id="PTHR44845">
    <property type="entry name" value="CARRIER DOMAIN-CONTAINING PROTEIN"/>
    <property type="match status" value="1"/>
</dbReference>
<protein>
    <recommendedName>
        <fullName evidence="3">AMP-dependent synthetase/ligase domain-containing protein</fullName>
    </recommendedName>
</protein>
<keyword evidence="2" id="KW-0597">Phosphoprotein</keyword>
<dbReference type="HOGENOM" id="CLU_2459761_0_0_9"/>